<dbReference type="Pfam" id="PF01266">
    <property type="entry name" value="DAO"/>
    <property type="match status" value="1"/>
</dbReference>
<proteinExistence type="predicted"/>
<dbReference type="PANTHER" id="PTHR13847:SF289">
    <property type="entry name" value="GLYCINE OXIDASE"/>
    <property type="match status" value="1"/>
</dbReference>
<gene>
    <name evidence="3" type="ORF">UFOPK2237_00395</name>
</gene>
<dbReference type="EMBL" id="CAEZWI010000030">
    <property type="protein sequence ID" value="CAB4649115.1"/>
    <property type="molecule type" value="Genomic_DNA"/>
</dbReference>
<name>A0A6J6KLT2_9ZZZZ</name>
<dbReference type="SUPFAM" id="SSF51905">
    <property type="entry name" value="FAD/NAD(P)-binding domain"/>
    <property type="match status" value="1"/>
</dbReference>
<dbReference type="AlphaFoldDB" id="A0A6J6KLT2"/>
<evidence type="ECO:0000256" key="1">
    <source>
        <dbReference type="ARBA" id="ARBA00023002"/>
    </source>
</evidence>
<dbReference type="GO" id="GO:0016491">
    <property type="term" value="F:oxidoreductase activity"/>
    <property type="evidence" value="ECO:0007669"/>
    <property type="project" value="UniProtKB-KW"/>
</dbReference>
<dbReference type="GO" id="GO:0005737">
    <property type="term" value="C:cytoplasm"/>
    <property type="evidence" value="ECO:0007669"/>
    <property type="project" value="TreeGrafter"/>
</dbReference>
<sequence>MSSQNNVTVIGGGIVGLACAWELAKDGASVIVVETGGSSYGTSLANAGWISPSHIIPFAAPGMVQTGFKNLIGRTGAFAMTPGAGPLLAPWTLKFARSCTDAHVDHCAPALKELLDTSMDVIEGLTETTDLKRTNQPQWYVYTSDNAEADAEHEVDLVTKYGVDAKQLDLATSLEQEPILKDSVKAVVEFSTDFGLDPGKLVEVYRRNCEAIGVTFRNEKVTGLSSTSRNVTVVTSTDSWICDYVVLAAGVWSRDLAKTLGENLPIMPAKGQSVTLPGVTNRPSRTLMLADQRIATNPLDWGFRMSTGFALTSSSDMSVNSKATEKLIATARQALNLPDKFEVKNELAGLRPASPDGMPYIGALPKAPRVIAATGHGMLGLMMGPGTGKFVSDLVAGRPVSRDVLKFSPARPRL</sequence>
<dbReference type="Gene3D" id="3.30.9.10">
    <property type="entry name" value="D-Amino Acid Oxidase, subunit A, domain 2"/>
    <property type="match status" value="1"/>
</dbReference>
<feature type="domain" description="FAD dependent oxidoreductase" evidence="2">
    <location>
        <begin position="7"/>
        <end position="394"/>
    </location>
</feature>
<organism evidence="3">
    <name type="scientific">freshwater metagenome</name>
    <dbReference type="NCBI Taxonomy" id="449393"/>
    <lineage>
        <taxon>unclassified sequences</taxon>
        <taxon>metagenomes</taxon>
        <taxon>ecological metagenomes</taxon>
    </lineage>
</organism>
<accession>A0A6J6KLT2</accession>
<keyword evidence="1" id="KW-0560">Oxidoreductase</keyword>
<protein>
    <submittedName>
        <fullName evidence="3">Unannotated protein</fullName>
    </submittedName>
</protein>
<dbReference type="Gene3D" id="3.50.50.60">
    <property type="entry name" value="FAD/NAD(P)-binding domain"/>
    <property type="match status" value="2"/>
</dbReference>
<dbReference type="InterPro" id="IPR006076">
    <property type="entry name" value="FAD-dep_OxRdtase"/>
</dbReference>
<dbReference type="InterPro" id="IPR036188">
    <property type="entry name" value="FAD/NAD-bd_sf"/>
</dbReference>
<reference evidence="3" key="1">
    <citation type="submission" date="2020-05" db="EMBL/GenBank/DDBJ databases">
        <authorList>
            <person name="Chiriac C."/>
            <person name="Salcher M."/>
            <person name="Ghai R."/>
            <person name="Kavagutti S V."/>
        </authorList>
    </citation>
    <scope>NUCLEOTIDE SEQUENCE</scope>
</reference>
<evidence type="ECO:0000259" key="2">
    <source>
        <dbReference type="Pfam" id="PF01266"/>
    </source>
</evidence>
<dbReference type="PANTHER" id="PTHR13847">
    <property type="entry name" value="SARCOSINE DEHYDROGENASE-RELATED"/>
    <property type="match status" value="1"/>
</dbReference>
<evidence type="ECO:0000313" key="3">
    <source>
        <dbReference type="EMBL" id="CAB4649115.1"/>
    </source>
</evidence>